<reference evidence="1 2" key="1">
    <citation type="journal article" date="2024" name="Nat. Commun.">
        <title>Phylogenomics reveals the evolutionary origins of lichenization in chlorophyte algae.</title>
        <authorList>
            <person name="Puginier C."/>
            <person name="Libourel C."/>
            <person name="Otte J."/>
            <person name="Skaloud P."/>
            <person name="Haon M."/>
            <person name="Grisel S."/>
            <person name="Petersen M."/>
            <person name="Berrin J.G."/>
            <person name="Delaux P.M."/>
            <person name="Dal Grande F."/>
            <person name="Keller J."/>
        </authorList>
    </citation>
    <scope>NUCLEOTIDE SEQUENCE [LARGE SCALE GENOMIC DNA]</scope>
    <source>
        <strain evidence="1 2">SAG 245.80</strain>
    </source>
</reference>
<dbReference type="Proteomes" id="UP001445335">
    <property type="component" value="Unassembled WGS sequence"/>
</dbReference>
<protein>
    <submittedName>
        <fullName evidence="1">Uncharacterized protein</fullName>
    </submittedName>
</protein>
<gene>
    <name evidence="1" type="ORF">WJX81_005764</name>
</gene>
<keyword evidence="2" id="KW-1185">Reference proteome</keyword>
<comment type="caution">
    <text evidence="1">The sequence shown here is derived from an EMBL/GenBank/DDBJ whole genome shotgun (WGS) entry which is preliminary data.</text>
</comment>
<name>A0AAW1S1A3_9CHLO</name>
<dbReference type="AlphaFoldDB" id="A0AAW1S1A3"/>
<proteinExistence type="predicted"/>
<sequence>MYLALQPLVGPIEHLEQQLVALGADIPDVLRLHTVVCLQRSSKQLCTLYDFLPEQPTALNTAAALLAGLEVPGVVRERLAWLPRRSVYIGRAAVPQAEQAARQGGSAQQAEAKGLEIKATHDSLRTHIAGCAAASPSETAPGNVES</sequence>
<evidence type="ECO:0000313" key="1">
    <source>
        <dbReference type="EMBL" id="KAK9839847.1"/>
    </source>
</evidence>
<organism evidence="1 2">
    <name type="scientific">Elliptochloris bilobata</name>
    <dbReference type="NCBI Taxonomy" id="381761"/>
    <lineage>
        <taxon>Eukaryota</taxon>
        <taxon>Viridiplantae</taxon>
        <taxon>Chlorophyta</taxon>
        <taxon>core chlorophytes</taxon>
        <taxon>Trebouxiophyceae</taxon>
        <taxon>Trebouxiophyceae incertae sedis</taxon>
        <taxon>Elliptochloris clade</taxon>
        <taxon>Elliptochloris</taxon>
    </lineage>
</organism>
<evidence type="ECO:0000313" key="2">
    <source>
        <dbReference type="Proteomes" id="UP001445335"/>
    </source>
</evidence>
<dbReference type="EMBL" id="JALJOU010000014">
    <property type="protein sequence ID" value="KAK9839847.1"/>
    <property type="molecule type" value="Genomic_DNA"/>
</dbReference>
<accession>A0AAW1S1A3</accession>